<dbReference type="RefSeq" id="WP_165886851.1">
    <property type="nucleotide sequence ID" value="NZ_SLXK01000007.1"/>
</dbReference>
<dbReference type="GO" id="GO:0043190">
    <property type="term" value="C:ATP-binding cassette (ABC) transporter complex"/>
    <property type="evidence" value="ECO:0007669"/>
    <property type="project" value="InterPro"/>
</dbReference>
<evidence type="ECO:0000256" key="8">
    <source>
        <dbReference type="ARBA" id="ARBA00023136"/>
    </source>
</evidence>
<evidence type="ECO:0000259" key="13">
    <source>
        <dbReference type="PROSITE" id="PS50893"/>
    </source>
</evidence>
<keyword evidence="1" id="KW-0813">Transport</keyword>
<dbReference type="GO" id="GO:0005524">
    <property type="term" value="F:ATP binding"/>
    <property type="evidence" value="ECO:0007669"/>
    <property type="project" value="UniProtKB-KW"/>
</dbReference>
<dbReference type="InterPro" id="IPR008995">
    <property type="entry name" value="Mo/tungstate-bd_C_term_dom"/>
</dbReference>
<keyword evidence="2" id="KW-1003">Cell membrane</keyword>
<dbReference type="SUPFAM" id="SSF50331">
    <property type="entry name" value="MOP-like"/>
    <property type="match status" value="1"/>
</dbReference>
<dbReference type="Gene3D" id="3.40.50.300">
    <property type="entry name" value="P-loop containing nucleotide triphosphate hydrolases"/>
    <property type="match status" value="1"/>
</dbReference>
<dbReference type="InterPro" id="IPR017871">
    <property type="entry name" value="ABC_transporter-like_CS"/>
</dbReference>
<protein>
    <recommendedName>
        <fullName evidence="12">Carnitine transport ATP-binding protein OpuCA</fullName>
        <ecNumber evidence="11">7.6.2.9</ecNumber>
    </recommendedName>
</protein>
<dbReference type="InterPro" id="IPR027417">
    <property type="entry name" value="P-loop_NTPase"/>
</dbReference>
<keyword evidence="3" id="KW-0410">Iron transport</keyword>
<accession>A0A4R2P7H8</accession>
<dbReference type="InterPro" id="IPR050093">
    <property type="entry name" value="ABC_SmlMolc_Importer"/>
</dbReference>
<evidence type="ECO:0000313" key="14">
    <source>
        <dbReference type="EMBL" id="TCP29941.1"/>
    </source>
</evidence>
<dbReference type="GO" id="GO:0015408">
    <property type="term" value="F:ABC-type ferric iron transporter activity"/>
    <property type="evidence" value="ECO:0007669"/>
    <property type="project" value="InterPro"/>
</dbReference>
<dbReference type="InterPro" id="IPR003439">
    <property type="entry name" value="ABC_transporter-like_ATP-bd"/>
</dbReference>
<evidence type="ECO:0000256" key="3">
    <source>
        <dbReference type="ARBA" id="ARBA00022496"/>
    </source>
</evidence>
<dbReference type="GO" id="GO:0015418">
    <property type="term" value="F:ABC-type quaternary ammonium compound transporting activity"/>
    <property type="evidence" value="ECO:0007669"/>
    <property type="project" value="UniProtKB-EC"/>
</dbReference>
<reference evidence="14 15" key="1">
    <citation type="submission" date="2019-03" db="EMBL/GenBank/DDBJ databases">
        <title>Genomic Encyclopedia of Type Strains, Phase IV (KMG-IV): sequencing the most valuable type-strain genomes for metagenomic binning, comparative biology and taxonomic classification.</title>
        <authorList>
            <person name="Goeker M."/>
        </authorList>
    </citation>
    <scope>NUCLEOTIDE SEQUENCE [LARGE SCALE GENOMIC DNA]</scope>
    <source>
        <strain evidence="14 15">DSM 19377</strain>
    </source>
</reference>
<evidence type="ECO:0000256" key="4">
    <source>
        <dbReference type="ARBA" id="ARBA00022741"/>
    </source>
</evidence>
<evidence type="ECO:0000256" key="1">
    <source>
        <dbReference type="ARBA" id="ARBA00022448"/>
    </source>
</evidence>
<keyword evidence="15" id="KW-1185">Reference proteome</keyword>
<evidence type="ECO:0000256" key="6">
    <source>
        <dbReference type="ARBA" id="ARBA00023004"/>
    </source>
</evidence>
<dbReference type="SMART" id="SM00382">
    <property type="entry name" value="AAA"/>
    <property type="match status" value="1"/>
</dbReference>
<dbReference type="CDD" id="cd03259">
    <property type="entry name" value="ABC_Carb_Solutes_like"/>
    <property type="match status" value="1"/>
</dbReference>
<keyword evidence="8" id="KW-0472">Membrane</keyword>
<evidence type="ECO:0000256" key="11">
    <source>
        <dbReference type="ARBA" id="ARBA00066388"/>
    </source>
</evidence>
<comment type="subunit">
    <text evidence="10">The complex is composed of two ATP-binding proteins (OpuCA), two transmembrane proteins (OpuCB and OpuCD) and a solute-binding protein (OpuCC).</text>
</comment>
<dbReference type="AlphaFoldDB" id="A0A4R2P7H8"/>
<dbReference type="FunFam" id="3.40.50.300:FF:000425">
    <property type="entry name" value="Probable ABC transporter, ATP-binding subunit"/>
    <property type="match status" value="1"/>
</dbReference>
<dbReference type="InterPro" id="IPR003593">
    <property type="entry name" value="AAA+_ATPase"/>
</dbReference>
<dbReference type="PANTHER" id="PTHR42781">
    <property type="entry name" value="SPERMIDINE/PUTRESCINE IMPORT ATP-BINDING PROTEIN POTA"/>
    <property type="match status" value="1"/>
</dbReference>
<dbReference type="Pfam" id="PF08402">
    <property type="entry name" value="TOBE_2"/>
    <property type="match status" value="1"/>
</dbReference>
<dbReference type="InterPro" id="IPR015853">
    <property type="entry name" value="ABC_transpr_FbpC"/>
</dbReference>
<dbReference type="GO" id="GO:0016887">
    <property type="term" value="F:ATP hydrolysis activity"/>
    <property type="evidence" value="ECO:0007669"/>
    <property type="project" value="InterPro"/>
</dbReference>
<comment type="caution">
    <text evidence="14">The sequence shown here is derived from an EMBL/GenBank/DDBJ whole genome shotgun (WGS) entry which is preliminary data.</text>
</comment>
<evidence type="ECO:0000256" key="5">
    <source>
        <dbReference type="ARBA" id="ARBA00022840"/>
    </source>
</evidence>
<keyword evidence="7" id="KW-0406">Ion transport</keyword>
<evidence type="ECO:0000256" key="7">
    <source>
        <dbReference type="ARBA" id="ARBA00023065"/>
    </source>
</evidence>
<dbReference type="PROSITE" id="PS50893">
    <property type="entry name" value="ABC_TRANSPORTER_2"/>
    <property type="match status" value="1"/>
</dbReference>
<dbReference type="SUPFAM" id="SSF52540">
    <property type="entry name" value="P-loop containing nucleoside triphosphate hydrolases"/>
    <property type="match status" value="1"/>
</dbReference>
<sequence length="359" mass="40612">METLQLQAIEKHFKETNKKSKEGSVFSIKPTTITIQEGEAFSLLGPSGCGKTTLLKLVAGLLTPDNGDVILNGNKITSVVPEDRGFSMVFQEALLFPHMMVEENVAFGLKMKGIRKKQRLKRARETLTSVGLEGFGKRYPSALSGGQKQRVSLARAIVTKPRLLLMDEPFSALDPGLREEIRDLVARMHKEYRMTILFVTHDREEAFQLSDRIGVMKNGGILQIDRPRNLYEKPKDPHVARFLGAKNVFYGKLQEGKFVSDDFQVQLTYAQNPEQSGWLVIRPETLSIHKESAEQESNVFQGTVQKLSFRQGFYYIKIQTGSKVLEIVQHADVRLDESEGKAIWLRVDPNQLYFIPEKG</sequence>
<dbReference type="InterPro" id="IPR013611">
    <property type="entry name" value="Transp-assoc_OB_typ2"/>
</dbReference>
<gene>
    <name evidence="14" type="ORF">EV207_10735</name>
</gene>
<evidence type="ECO:0000313" key="15">
    <source>
        <dbReference type="Proteomes" id="UP000295416"/>
    </source>
</evidence>
<evidence type="ECO:0000256" key="9">
    <source>
        <dbReference type="ARBA" id="ARBA00052482"/>
    </source>
</evidence>
<evidence type="ECO:0000256" key="10">
    <source>
        <dbReference type="ARBA" id="ARBA00063934"/>
    </source>
</evidence>
<dbReference type="Gene3D" id="2.40.50.100">
    <property type="match status" value="1"/>
</dbReference>
<comment type="catalytic activity">
    <reaction evidence="9">
        <text>a quaternary ammonium(out) + ATP + H2O = a quaternary ammonium(in) + ADP + phosphate + H(+)</text>
        <dbReference type="Rhea" id="RHEA:11036"/>
        <dbReference type="ChEBI" id="CHEBI:15377"/>
        <dbReference type="ChEBI" id="CHEBI:15378"/>
        <dbReference type="ChEBI" id="CHEBI:30616"/>
        <dbReference type="ChEBI" id="CHEBI:35267"/>
        <dbReference type="ChEBI" id="CHEBI:43474"/>
        <dbReference type="ChEBI" id="CHEBI:456216"/>
        <dbReference type="EC" id="7.6.2.9"/>
    </reaction>
</comment>
<dbReference type="Proteomes" id="UP000295416">
    <property type="component" value="Unassembled WGS sequence"/>
</dbReference>
<proteinExistence type="predicted"/>
<keyword evidence="5 14" id="KW-0067">ATP-binding</keyword>
<name>A0A4R2P7H8_9BACL</name>
<dbReference type="PROSITE" id="PS00211">
    <property type="entry name" value="ABC_TRANSPORTER_1"/>
    <property type="match status" value="1"/>
</dbReference>
<feature type="domain" description="ABC transporter" evidence="13">
    <location>
        <begin position="4"/>
        <end position="243"/>
    </location>
</feature>
<dbReference type="PANTHER" id="PTHR42781:SF4">
    <property type="entry name" value="SPERMIDINE_PUTRESCINE IMPORT ATP-BINDING PROTEIN POTA"/>
    <property type="match status" value="1"/>
</dbReference>
<keyword evidence="4" id="KW-0547">Nucleotide-binding</keyword>
<keyword evidence="6" id="KW-0408">Iron</keyword>
<dbReference type="Pfam" id="PF00005">
    <property type="entry name" value="ABC_tran"/>
    <property type="match status" value="1"/>
</dbReference>
<evidence type="ECO:0000256" key="2">
    <source>
        <dbReference type="ARBA" id="ARBA00022475"/>
    </source>
</evidence>
<dbReference type="EMBL" id="SLXK01000007">
    <property type="protein sequence ID" value="TCP29941.1"/>
    <property type="molecule type" value="Genomic_DNA"/>
</dbReference>
<dbReference type="EC" id="7.6.2.9" evidence="11"/>
<evidence type="ECO:0000256" key="12">
    <source>
        <dbReference type="ARBA" id="ARBA00070305"/>
    </source>
</evidence>
<organism evidence="14 15">
    <name type="scientific">Scopulibacillus darangshiensis</name>
    <dbReference type="NCBI Taxonomy" id="442528"/>
    <lineage>
        <taxon>Bacteria</taxon>
        <taxon>Bacillati</taxon>
        <taxon>Bacillota</taxon>
        <taxon>Bacilli</taxon>
        <taxon>Bacillales</taxon>
        <taxon>Sporolactobacillaceae</taxon>
        <taxon>Scopulibacillus</taxon>
    </lineage>
</organism>